<evidence type="ECO:0000256" key="3">
    <source>
        <dbReference type="ARBA" id="ARBA00022771"/>
    </source>
</evidence>
<dbReference type="InterPro" id="IPR000962">
    <property type="entry name" value="Znf_DskA_TraR"/>
</dbReference>
<comment type="caution">
    <text evidence="10">The sequence shown here is derived from an EMBL/GenBank/DDBJ whole genome shotgun (WGS) entry which is preliminary data.</text>
</comment>
<accession>A0A520N6J4</accession>
<organism evidence="10 11">
    <name type="scientific">SAR86 cluster bacterium</name>
    <dbReference type="NCBI Taxonomy" id="2030880"/>
    <lineage>
        <taxon>Bacteria</taxon>
        <taxon>Pseudomonadati</taxon>
        <taxon>Pseudomonadota</taxon>
        <taxon>Gammaproteobacteria</taxon>
        <taxon>SAR86 cluster</taxon>
    </lineage>
</organism>
<evidence type="ECO:0000256" key="6">
    <source>
        <dbReference type="PROSITE-ProRule" id="PRU00510"/>
    </source>
</evidence>
<feature type="binding site" evidence="5">
    <location>
        <position position="176"/>
    </location>
    <ligand>
        <name>Zn(2+)</name>
        <dbReference type="ChEBI" id="CHEBI:29105"/>
    </ligand>
</feature>
<feature type="binding site" evidence="5">
    <location>
        <position position="155"/>
    </location>
    <ligand>
        <name>Zn(2+)</name>
        <dbReference type="ChEBI" id="CHEBI:29105"/>
    </ligand>
</feature>
<dbReference type="InterPro" id="IPR048489">
    <property type="entry name" value="DksA_N"/>
</dbReference>
<dbReference type="Pfam" id="PF21157">
    <property type="entry name" value="DksA_N"/>
    <property type="match status" value="1"/>
</dbReference>
<feature type="domain" description="Zinc finger DksA/TraR C4-type" evidence="8">
    <location>
        <begin position="149"/>
        <end position="178"/>
    </location>
</feature>
<proteinExistence type="inferred from homology"/>
<comment type="function">
    <text evidence="5">Transcription factor that acts by binding directly to the RNA polymerase (RNAP). Required for negative regulation of rRNA expression and positive regulation of several amino acid biosynthesis promoters. Also required for regulation of fis expression.</text>
</comment>
<dbReference type="Proteomes" id="UP000315283">
    <property type="component" value="Unassembled WGS sequence"/>
</dbReference>
<dbReference type="GO" id="GO:0005737">
    <property type="term" value="C:cytoplasm"/>
    <property type="evidence" value="ECO:0007669"/>
    <property type="project" value="UniProtKB-SubCell"/>
</dbReference>
<evidence type="ECO:0000256" key="7">
    <source>
        <dbReference type="SAM" id="MobiDB-lite"/>
    </source>
</evidence>
<dbReference type="GO" id="GO:0008270">
    <property type="term" value="F:zinc ion binding"/>
    <property type="evidence" value="ECO:0007669"/>
    <property type="project" value="UniProtKB-UniRule"/>
</dbReference>
<keyword evidence="2 5" id="KW-0479">Metal-binding</keyword>
<dbReference type="SUPFAM" id="SSF109635">
    <property type="entry name" value="DnaK suppressor protein DksA, alpha-hairpin domain"/>
    <property type="match status" value="1"/>
</dbReference>
<feature type="zinc finger region" description="dksA C4-type" evidence="6">
    <location>
        <begin position="152"/>
        <end position="176"/>
    </location>
</feature>
<dbReference type="PANTHER" id="PTHR33823">
    <property type="entry name" value="RNA POLYMERASE-BINDING TRANSCRIPTION FACTOR DKSA-RELATED"/>
    <property type="match status" value="1"/>
</dbReference>
<dbReference type="PANTHER" id="PTHR33823:SF2">
    <property type="entry name" value="RNA POLYMERASE-BINDING TRANSCRIPTION FACTOR DKSA"/>
    <property type="match status" value="1"/>
</dbReference>
<dbReference type="AlphaFoldDB" id="A0A520N6J4"/>
<evidence type="ECO:0000256" key="2">
    <source>
        <dbReference type="ARBA" id="ARBA00022723"/>
    </source>
</evidence>
<dbReference type="InterPro" id="IPR012784">
    <property type="entry name" value="DksA_RNA_pol-bd"/>
</dbReference>
<reference evidence="10 11" key="1">
    <citation type="submission" date="2019-02" db="EMBL/GenBank/DDBJ databases">
        <title>Prokaryotic population dynamics and viral predation in marine succession experiment using metagenomics: the confinement effect.</title>
        <authorList>
            <person name="Haro-Moreno J.M."/>
            <person name="Rodriguez-Valera F."/>
            <person name="Lopez-Perez M."/>
        </authorList>
    </citation>
    <scope>NUCLEOTIDE SEQUENCE [LARGE SCALE GENOMIC DNA]</scope>
    <source>
        <strain evidence="10">MED-G164</strain>
    </source>
</reference>
<evidence type="ECO:0000259" key="9">
    <source>
        <dbReference type="Pfam" id="PF21157"/>
    </source>
</evidence>
<dbReference type="InterPro" id="IPR037187">
    <property type="entry name" value="DnaK_N"/>
</dbReference>
<dbReference type="NCBIfam" id="TIGR02420">
    <property type="entry name" value="dksA"/>
    <property type="match status" value="1"/>
</dbReference>
<evidence type="ECO:0000313" key="11">
    <source>
        <dbReference type="Proteomes" id="UP000315283"/>
    </source>
</evidence>
<comment type="similarity">
    <text evidence="5">Belongs to the DksA family.</text>
</comment>
<evidence type="ECO:0000259" key="8">
    <source>
        <dbReference type="Pfam" id="PF01258"/>
    </source>
</evidence>
<evidence type="ECO:0000313" key="10">
    <source>
        <dbReference type="EMBL" id="RZO29055.1"/>
    </source>
</evidence>
<feature type="domain" description="DnaK suppressor protein DksA N-terminal" evidence="9">
    <location>
        <begin position="75"/>
        <end position="144"/>
    </location>
</feature>
<evidence type="ECO:0000256" key="4">
    <source>
        <dbReference type="ARBA" id="ARBA00022833"/>
    </source>
</evidence>
<feature type="binding site" evidence="5">
    <location>
        <position position="173"/>
    </location>
    <ligand>
        <name>Zn(2+)</name>
        <dbReference type="ChEBI" id="CHEBI:29105"/>
    </ligand>
</feature>
<comment type="subunit">
    <text evidence="5">Interacts directly with the RNA polymerase.</text>
</comment>
<dbReference type="PROSITE" id="PS51128">
    <property type="entry name" value="ZF_DKSA_2"/>
    <property type="match status" value="1"/>
</dbReference>
<keyword evidence="3 5" id="KW-0863">Zinc-finger</keyword>
<dbReference type="SUPFAM" id="SSF57716">
    <property type="entry name" value="Glucocorticoid receptor-like (DNA-binding domain)"/>
    <property type="match status" value="1"/>
</dbReference>
<dbReference type="HAMAP" id="MF_00926">
    <property type="entry name" value="DksA"/>
    <property type="match status" value="1"/>
</dbReference>
<feature type="binding site" evidence="5">
    <location>
        <position position="152"/>
    </location>
    <ligand>
        <name>Zn(2+)</name>
        <dbReference type="ChEBI" id="CHEBI:29105"/>
    </ligand>
</feature>
<dbReference type="PROSITE" id="PS01102">
    <property type="entry name" value="ZF_DKSA_1"/>
    <property type="match status" value="1"/>
</dbReference>
<protein>
    <recommendedName>
        <fullName evidence="5">RNA polymerase-binding transcription factor DksA</fullName>
    </recommendedName>
</protein>
<evidence type="ECO:0000256" key="1">
    <source>
        <dbReference type="ARBA" id="ARBA00022490"/>
    </source>
</evidence>
<sequence>MAEKKAKKITKKPLKKAPAKKAPAKKVAIKKTPVKKALKKNTKKVVKTNTVANDKSKIAPYKPKKNEKYMSAAMKKHFIAVLLLWKEHLKEEMQKTFDHLRAKGETYADPIDRASQEEEFAFELRTRDRERKLINKIAISIEQIKQDEYGWCESCGDEIGIKRLEARPTATHCIDCKTLDEIKEKQLSG</sequence>
<dbReference type="Pfam" id="PF01258">
    <property type="entry name" value="zf-dskA_traR"/>
    <property type="match status" value="1"/>
</dbReference>
<gene>
    <name evidence="5 10" type="primary">dksA</name>
    <name evidence="10" type="ORF">EVA97_01080</name>
</gene>
<keyword evidence="4 5" id="KW-0862">Zinc</keyword>
<comment type="subcellular location">
    <subcellularLocation>
        <location evidence="5">Cytoplasm</location>
    </subcellularLocation>
</comment>
<dbReference type="Gene3D" id="1.20.120.910">
    <property type="entry name" value="DksA, coiled-coil domain"/>
    <property type="match status" value="1"/>
</dbReference>
<dbReference type="InterPro" id="IPR020458">
    <property type="entry name" value="Znf_DskA_TraR_CS"/>
</dbReference>
<dbReference type="GO" id="GO:0010468">
    <property type="term" value="P:regulation of gene expression"/>
    <property type="evidence" value="ECO:0007669"/>
    <property type="project" value="UniProtKB-UniRule"/>
</dbReference>
<keyword evidence="1 5" id="KW-0963">Cytoplasm</keyword>
<name>A0A520N6J4_9GAMM</name>
<feature type="region of interest" description="Disordered" evidence="7">
    <location>
        <begin position="1"/>
        <end position="28"/>
    </location>
</feature>
<dbReference type="EMBL" id="SHBJ01000004">
    <property type="protein sequence ID" value="RZO29055.1"/>
    <property type="molecule type" value="Genomic_DNA"/>
</dbReference>
<evidence type="ECO:0000256" key="5">
    <source>
        <dbReference type="HAMAP-Rule" id="MF_00926"/>
    </source>
</evidence>